<name>A0A1I7KY74_9BURK</name>
<keyword evidence="8 11" id="KW-1133">Transmembrane helix</keyword>
<accession>A0A1I7KY74</accession>
<feature type="transmembrane region" description="Helical" evidence="11">
    <location>
        <begin position="12"/>
        <end position="34"/>
    </location>
</feature>
<dbReference type="PANTHER" id="PTHR33446">
    <property type="entry name" value="PROTEIN TONB-RELATED"/>
    <property type="match status" value="1"/>
</dbReference>
<dbReference type="AlphaFoldDB" id="A0A1I7KY74"/>
<dbReference type="Proteomes" id="UP000183656">
    <property type="component" value="Unassembled WGS sequence"/>
</dbReference>
<dbReference type="NCBIfam" id="TIGR01352">
    <property type="entry name" value="tonB_Cterm"/>
    <property type="match status" value="1"/>
</dbReference>
<evidence type="ECO:0000256" key="2">
    <source>
        <dbReference type="ARBA" id="ARBA00006555"/>
    </source>
</evidence>
<keyword evidence="14" id="KW-1185">Reference proteome</keyword>
<dbReference type="GO" id="GO:0031992">
    <property type="term" value="F:energy transducer activity"/>
    <property type="evidence" value="ECO:0007669"/>
    <property type="project" value="TreeGrafter"/>
</dbReference>
<gene>
    <name evidence="13" type="ORF">SAMN04489707_10925</name>
</gene>
<dbReference type="RefSeq" id="WP_054258096.1">
    <property type="nucleotide sequence ID" value="NZ_CYIG01000095.1"/>
</dbReference>
<feature type="compositionally biased region" description="Pro residues" evidence="10">
    <location>
        <begin position="91"/>
        <end position="101"/>
    </location>
</feature>
<dbReference type="SUPFAM" id="SSF74653">
    <property type="entry name" value="TolA/TonB C-terminal domain"/>
    <property type="match status" value="1"/>
</dbReference>
<dbReference type="InterPro" id="IPR006260">
    <property type="entry name" value="TonB/TolA_C"/>
</dbReference>
<protein>
    <submittedName>
        <fullName evidence="13">Outer membrane transport energization protein TonB</fullName>
    </submittedName>
</protein>
<dbReference type="GO" id="GO:0015031">
    <property type="term" value="P:protein transport"/>
    <property type="evidence" value="ECO:0007669"/>
    <property type="project" value="UniProtKB-KW"/>
</dbReference>
<evidence type="ECO:0000259" key="12">
    <source>
        <dbReference type="PROSITE" id="PS52015"/>
    </source>
</evidence>
<keyword evidence="7" id="KW-0653">Protein transport</keyword>
<dbReference type="OrthoDB" id="9792439at2"/>
<reference evidence="13 14" key="1">
    <citation type="submission" date="2016-10" db="EMBL/GenBank/DDBJ databases">
        <authorList>
            <person name="de Groot N.N."/>
        </authorList>
    </citation>
    <scope>NUCLEOTIDE SEQUENCE [LARGE SCALE GENOMIC DNA]</scope>
    <source>
        <strain evidence="13 14">R-24608</strain>
    </source>
</reference>
<organism evidence="13 14">
    <name type="scientific">Paenacidovorax caeni</name>
    <dbReference type="NCBI Taxonomy" id="343013"/>
    <lineage>
        <taxon>Bacteria</taxon>
        <taxon>Pseudomonadati</taxon>
        <taxon>Pseudomonadota</taxon>
        <taxon>Betaproteobacteria</taxon>
        <taxon>Burkholderiales</taxon>
        <taxon>Comamonadaceae</taxon>
        <taxon>Paenacidovorax</taxon>
    </lineage>
</organism>
<evidence type="ECO:0000256" key="8">
    <source>
        <dbReference type="ARBA" id="ARBA00022989"/>
    </source>
</evidence>
<feature type="compositionally biased region" description="Pro residues" evidence="10">
    <location>
        <begin position="59"/>
        <end position="76"/>
    </location>
</feature>
<keyword evidence="4" id="KW-1003">Cell membrane</keyword>
<dbReference type="Gene3D" id="3.30.1150.10">
    <property type="match status" value="1"/>
</dbReference>
<evidence type="ECO:0000256" key="9">
    <source>
        <dbReference type="ARBA" id="ARBA00023136"/>
    </source>
</evidence>
<dbReference type="PROSITE" id="PS52015">
    <property type="entry name" value="TONB_CTD"/>
    <property type="match status" value="1"/>
</dbReference>
<dbReference type="EMBL" id="FPBX01000092">
    <property type="protein sequence ID" value="SFV02256.1"/>
    <property type="molecule type" value="Genomic_DNA"/>
</dbReference>
<evidence type="ECO:0000256" key="11">
    <source>
        <dbReference type="SAM" id="Phobius"/>
    </source>
</evidence>
<feature type="compositionally biased region" description="Pro residues" evidence="10">
    <location>
        <begin position="116"/>
        <end position="136"/>
    </location>
</feature>
<evidence type="ECO:0000313" key="13">
    <source>
        <dbReference type="EMBL" id="SFV02256.1"/>
    </source>
</evidence>
<keyword evidence="6 11" id="KW-0812">Transmembrane</keyword>
<sequence>MSSSDRFAPAPGLSRNAVIILSVVLFHAVALWALQTGLLRRAAEIVIPAQVLAEFITPPAPEAKEPPPPVQPPPKPVQRQPVVRQQAPRPVAKPDPLPAPNAPMGVAEAVPAPVTEAPPTPAAPPAPPSPPAPPRIELPSSNAGYLNNPKPTYPAISRRLGEQGKVVLRVFIDAEGSPQQIEIRQSSGYERLDQQALDAVRRWRFVPGKRNGVPEAMWNIVPINFVLE</sequence>
<evidence type="ECO:0000256" key="6">
    <source>
        <dbReference type="ARBA" id="ARBA00022692"/>
    </source>
</evidence>
<evidence type="ECO:0000256" key="7">
    <source>
        <dbReference type="ARBA" id="ARBA00022927"/>
    </source>
</evidence>
<evidence type="ECO:0000256" key="1">
    <source>
        <dbReference type="ARBA" id="ARBA00004383"/>
    </source>
</evidence>
<feature type="region of interest" description="Disordered" evidence="10">
    <location>
        <begin position="59"/>
        <end position="147"/>
    </location>
</feature>
<feature type="domain" description="TonB C-terminal" evidence="12">
    <location>
        <begin position="138"/>
        <end position="228"/>
    </location>
</feature>
<dbReference type="InterPro" id="IPR037682">
    <property type="entry name" value="TonB_C"/>
</dbReference>
<dbReference type="PANTHER" id="PTHR33446:SF2">
    <property type="entry name" value="PROTEIN TONB"/>
    <property type="match status" value="1"/>
</dbReference>
<evidence type="ECO:0000256" key="4">
    <source>
        <dbReference type="ARBA" id="ARBA00022475"/>
    </source>
</evidence>
<dbReference type="InterPro" id="IPR051045">
    <property type="entry name" value="TonB-dependent_transducer"/>
</dbReference>
<comment type="similarity">
    <text evidence="2">Belongs to the TonB family.</text>
</comment>
<feature type="compositionally biased region" description="Low complexity" evidence="10">
    <location>
        <begin position="77"/>
        <end position="90"/>
    </location>
</feature>
<dbReference type="STRING" id="343013.SAMN04489707_10925"/>
<dbReference type="GO" id="GO:0055085">
    <property type="term" value="P:transmembrane transport"/>
    <property type="evidence" value="ECO:0007669"/>
    <property type="project" value="InterPro"/>
</dbReference>
<dbReference type="Pfam" id="PF03544">
    <property type="entry name" value="TonB_C"/>
    <property type="match status" value="1"/>
</dbReference>
<keyword evidence="5" id="KW-0997">Cell inner membrane</keyword>
<evidence type="ECO:0000256" key="3">
    <source>
        <dbReference type="ARBA" id="ARBA00022448"/>
    </source>
</evidence>
<evidence type="ECO:0000256" key="5">
    <source>
        <dbReference type="ARBA" id="ARBA00022519"/>
    </source>
</evidence>
<keyword evidence="3" id="KW-0813">Transport</keyword>
<dbReference type="GO" id="GO:0098797">
    <property type="term" value="C:plasma membrane protein complex"/>
    <property type="evidence" value="ECO:0007669"/>
    <property type="project" value="TreeGrafter"/>
</dbReference>
<comment type="subcellular location">
    <subcellularLocation>
        <location evidence="1">Cell inner membrane</location>
        <topology evidence="1">Single-pass membrane protein</topology>
        <orientation evidence="1">Periplasmic side</orientation>
    </subcellularLocation>
</comment>
<proteinExistence type="inferred from homology"/>
<evidence type="ECO:0000313" key="14">
    <source>
        <dbReference type="Proteomes" id="UP000183656"/>
    </source>
</evidence>
<evidence type="ECO:0000256" key="10">
    <source>
        <dbReference type="SAM" id="MobiDB-lite"/>
    </source>
</evidence>
<keyword evidence="9 11" id="KW-0472">Membrane</keyword>